<evidence type="ECO:0000256" key="4">
    <source>
        <dbReference type="ARBA" id="ARBA00022496"/>
    </source>
</evidence>
<proteinExistence type="inferred from homology"/>
<evidence type="ECO:0000256" key="2">
    <source>
        <dbReference type="ARBA" id="ARBA00022448"/>
    </source>
</evidence>
<protein>
    <submittedName>
        <fullName evidence="16">TonB-dependent receptor</fullName>
    </submittedName>
</protein>
<keyword evidence="10 11" id="KW-0998">Cell outer membrane</keyword>
<keyword evidence="8 12" id="KW-0798">TonB box</keyword>
<evidence type="ECO:0000259" key="15">
    <source>
        <dbReference type="Pfam" id="PF07715"/>
    </source>
</evidence>
<keyword evidence="6" id="KW-0408">Iron</keyword>
<dbReference type="PROSITE" id="PS52016">
    <property type="entry name" value="TONB_DEPENDENT_REC_3"/>
    <property type="match status" value="1"/>
</dbReference>
<evidence type="ECO:0000256" key="13">
    <source>
        <dbReference type="SAM" id="SignalP"/>
    </source>
</evidence>
<keyword evidence="5 11" id="KW-0812">Transmembrane</keyword>
<evidence type="ECO:0000256" key="12">
    <source>
        <dbReference type="RuleBase" id="RU003357"/>
    </source>
</evidence>
<sequence length="815" mass="89264">MNLRHSLMYVAMSIAFAPGTLLAAEQDATAPRPSPGNQDTVDKADKKVQNLDAISVSATKRDTPLQKTPVAVTAIAVDTLDRERVMTVQDLTKLVPGLQGTSQGDHGVVTLTLRGIGNDSAKTEYADPEVATFVDGIYAPRAEAASGLLLDMDGVEVLRGPQGTLWGRNSTAGAISFQTAKPEIGGGFYGNAQVGAGNYHQFGSRAAFNLPISDTFAMRVAVVHEQHDGYVDYQKPSGQLPSLADQQAAYLASSASGGTLAGFRPIDPGQYVQSGDKYNAQDQSAARVSALWQPSDAFKWNLSYEYFIDRGTPSMSLMQTPREGQRFWSALIDTAPYLHRTSSTVRSRMDWNINDGMQLSYIAGYNHYSGQSDFDQDVGVSVPTSFTTNGVYQDDRTNSSTYTNWSQELDLKSTGPQTVDWILGAYYGYEDNSIRFDIPIMNGTRYGTVNWQGSFIQPKETVESYALFGQATWHLSDHWRLTGGARWSHDDKENKGGINWGWAYNPAVPQVPISPDVYPDPSNGFSISQRNTAKYSKGKPTWLLRLDTDVSENGLVYASVSTGYKSGGTQDAGTLYKPETLTNYEVGSKFVFLDGHLTWNSAVYYENFKNFQLSAPIVYPDGNHGLGFSNVGGSTKVFGIESELAYQQKGDRLNLIFSAIPKKELGKLVYAGSNDYQGLPACPPESNLANCANVTGNDLPHAPNVSLTAIYEHDFPLGNGGRLTPRLSAQYQSSQWLSYFNLGEGDRQKAYTRGDVALRYSEPGDKWWVNAYVQNVSNGKIRTSAGRFLMSDGSLQYVSQYLAPRTYGIQLGVWL</sequence>
<dbReference type="RefSeq" id="WP_320551879.1">
    <property type="nucleotide sequence ID" value="NZ_JAQLOK010000004.1"/>
</dbReference>
<comment type="similarity">
    <text evidence="11 12">Belongs to the TonB-dependent receptor family.</text>
</comment>
<evidence type="ECO:0000313" key="16">
    <source>
        <dbReference type="EMBL" id="MDF4025947.1"/>
    </source>
</evidence>
<keyword evidence="2 11" id="KW-0813">Transport</keyword>
<keyword evidence="16" id="KW-0675">Receptor</keyword>
<dbReference type="InterPro" id="IPR039426">
    <property type="entry name" value="TonB-dep_rcpt-like"/>
</dbReference>
<name>A0ABT6BFH8_9GAMM</name>
<dbReference type="Proteomes" id="UP001528850">
    <property type="component" value="Unassembled WGS sequence"/>
</dbReference>
<dbReference type="SUPFAM" id="SSF56935">
    <property type="entry name" value="Porins"/>
    <property type="match status" value="1"/>
</dbReference>
<dbReference type="InterPro" id="IPR012910">
    <property type="entry name" value="Plug_dom"/>
</dbReference>
<reference evidence="16 17" key="1">
    <citation type="journal article" date="2024" name="Curr. Microbiol.">
        <title>Luteibacter sahnii sp. nov., A Novel Yellow-Colored Xanthomonadin Pigment Producing Probiotic Bacterium from Healthy Rice Seed Microbiome.</title>
        <authorList>
            <person name="Jaiswal G."/>
            <person name="Rana R."/>
            <person name="Nayak P.K."/>
            <person name="Chouhan R."/>
            <person name="Gandhi S.G."/>
            <person name="Patel H.K."/>
            <person name="Patil P.B."/>
        </authorList>
    </citation>
    <scope>NUCLEOTIDE SEQUENCE [LARGE SCALE GENOMIC DNA]</scope>
    <source>
        <strain evidence="16 17">PPL201</strain>
    </source>
</reference>
<evidence type="ECO:0000256" key="5">
    <source>
        <dbReference type="ARBA" id="ARBA00022692"/>
    </source>
</evidence>
<feature type="domain" description="TonB-dependent receptor-like beta-barrel" evidence="14">
    <location>
        <begin position="294"/>
        <end position="776"/>
    </location>
</feature>
<comment type="subcellular location">
    <subcellularLocation>
        <location evidence="1 11">Cell outer membrane</location>
        <topology evidence="1 11">Multi-pass membrane protein</topology>
    </subcellularLocation>
</comment>
<dbReference type="Gene3D" id="2.170.130.10">
    <property type="entry name" value="TonB-dependent receptor, plug domain"/>
    <property type="match status" value="1"/>
</dbReference>
<keyword evidence="13" id="KW-0732">Signal</keyword>
<feature type="chain" id="PRO_5045407755" evidence="13">
    <location>
        <begin position="24"/>
        <end position="815"/>
    </location>
</feature>
<dbReference type="PANTHER" id="PTHR32552:SF81">
    <property type="entry name" value="TONB-DEPENDENT OUTER MEMBRANE RECEPTOR"/>
    <property type="match status" value="1"/>
</dbReference>
<organism evidence="16 17">
    <name type="scientific">Luteibacter sahnii</name>
    <dbReference type="NCBI Taxonomy" id="3021977"/>
    <lineage>
        <taxon>Bacteria</taxon>
        <taxon>Pseudomonadati</taxon>
        <taxon>Pseudomonadota</taxon>
        <taxon>Gammaproteobacteria</taxon>
        <taxon>Lysobacterales</taxon>
        <taxon>Rhodanobacteraceae</taxon>
        <taxon>Luteibacter</taxon>
    </lineage>
</organism>
<keyword evidence="3 11" id="KW-1134">Transmembrane beta strand</keyword>
<keyword evidence="4" id="KW-0410">Iron transport</keyword>
<accession>A0ABT6BFH8</accession>
<evidence type="ECO:0000256" key="9">
    <source>
        <dbReference type="ARBA" id="ARBA00023136"/>
    </source>
</evidence>
<evidence type="ECO:0000256" key="8">
    <source>
        <dbReference type="ARBA" id="ARBA00023077"/>
    </source>
</evidence>
<evidence type="ECO:0000256" key="11">
    <source>
        <dbReference type="PROSITE-ProRule" id="PRU01360"/>
    </source>
</evidence>
<dbReference type="Pfam" id="PF07715">
    <property type="entry name" value="Plug"/>
    <property type="match status" value="1"/>
</dbReference>
<keyword evidence="9 11" id="KW-0472">Membrane</keyword>
<dbReference type="InterPro" id="IPR036942">
    <property type="entry name" value="Beta-barrel_TonB_sf"/>
</dbReference>
<evidence type="ECO:0000259" key="14">
    <source>
        <dbReference type="Pfam" id="PF00593"/>
    </source>
</evidence>
<dbReference type="PANTHER" id="PTHR32552">
    <property type="entry name" value="FERRICHROME IRON RECEPTOR-RELATED"/>
    <property type="match status" value="1"/>
</dbReference>
<dbReference type="Gene3D" id="2.40.170.20">
    <property type="entry name" value="TonB-dependent receptor, beta-barrel domain"/>
    <property type="match status" value="1"/>
</dbReference>
<dbReference type="InterPro" id="IPR000531">
    <property type="entry name" value="Beta-barrel_TonB"/>
</dbReference>
<evidence type="ECO:0000256" key="6">
    <source>
        <dbReference type="ARBA" id="ARBA00023004"/>
    </source>
</evidence>
<evidence type="ECO:0000256" key="3">
    <source>
        <dbReference type="ARBA" id="ARBA00022452"/>
    </source>
</evidence>
<evidence type="ECO:0000313" key="17">
    <source>
        <dbReference type="Proteomes" id="UP001528850"/>
    </source>
</evidence>
<dbReference type="Pfam" id="PF00593">
    <property type="entry name" value="TonB_dep_Rec_b-barrel"/>
    <property type="match status" value="1"/>
</dbReference>
<evidence type="ECO:0000256" key="7">
    <source>
        <dbReference type="ARBA" id="ARBA00023065"/>
    </source>
</evidence>
<keyword evidence="7" id="KW-0406">Ion transport</keyword>
<keyword evidence="17" id="KW-1185">Reference proteome</keyword>
<feature type="signal peptide" evidence="13">
    <location>
        <begin position="1"/>
        <end position="23"/>
    </location>
</feature>
<comment type="caution">
    <text evidence="16">The sequence shown here is derived from an EMBL/GenBank/DDBJ whole genome shotgun (WGS) entry which is preliminary data.</text>
</comment>
<gene>
    <name evidence="16" type="ORF">P3W24_13295</name>
</gene>
<dbReference type="InterPro" id="IPR037066">
    <property type="entry name" value="Plug_dom_sf"/>
</dbReference>
<evidence type="ECO:0000256" key="10">
    <source>
        <dbReference type="ARBA" id="ARBA00023237"/>
    </source>
</evidence>
<dbReference type="EMBL" id="JARJJS010000003">
    <property type="protein sequence ID" value="MDF4025947.1"/>
    <property type="molecule type" value="Genomic_DNA"/>
</dbReference>
<evidence type="ECO:0000256" key="1">
    <source>
        <dbReference type="ARBA" id="ARBA00004571"/>
    </source>
</evidence>
<feature type="domain" description="TonB-dependent receptor plug" evidence="15">
    <location>
        <begin position="65"/>
        <end position="174"/>
    </location>
</feature>